<dbReference type="FunCoup" id="A7RF73">
    <property type="interactions" value="1036"/>
</dbReference>
<dbReference type="InterPro" id="IPR035298">
    <property type="entry name" value="PSMD13"/>
</dbReference>
<dbReference type="InterPro" id="IPR036390">
    <property type="entry name" value="WH_DNA-bd_sf"/>
</dbReference>
<dbReference type="Pfam" id="PF01399">
    <property type="entry name" value="PCI"/>
    <property type="match status" value="1"/>
</dbReference>
<dbReference type="PANTHER" id="PTHR10539">
    <property type="entry name" value="26S PROTEASOME NON-ATPASE REGULATORY SUBUNIT 13"/>
    <property type="match status" value="1"/>
</dbReference>
<accession>A7RF73</accession>
<dbReference type="OMA" id="SFEDYWE"/>
<dbReference type="InParanoid" id="A7RF73"/>
<dbReference type="SMART" id="SM00088">
    <property type="entry name" value="PINT"/>
    <property type="match status" value="1"/>
</dbReference>
<evidence type="ECO:0000256" key="6">
    <source>
        <dbReference type="ARBA" id="ARBA00029749"/>
    </source>
</evidence>
<evidence type="ECO:0000256" key="9">
    <source>
        <dbReference type="SAM" id="MobiDB-lite"/>
    </source>
</evidence>
<name>A7RF73_NEMVE</name>
<gene>
    <name evidence="11" type="ORF">NEMVEDRAFT_v1g79078</name>
</gene>
<dbReference type="InterPro" id="IPR000717">
    <property type="entry name" value="PCI_dom"/>
</dbReference>
<sequence length="376" mass="43710">MKDVKGFLSKKQSEGGPLSSDWSALEELYEKRLWHQLTVKLLTFVKHEHFEKNGGLLEMYDSFLSDFEHRINPLKSMEIILFVIKEFDDPENAVEFLDKQREKVKSDQEAEILCLTAIGIIRLKQNKLDETKTIIAEAREMLDTIDGVTTVHSRFYKLCANFHQITGSYNDYYRDALRYLGCVELQELSDSEKVERTLHLSLAALLGSEVYNFGELLAHDVLKSIHGTQHGWLVELLYAFNSGDLVKFEHLRPHWQKQPDLNKNYKSLREKITLLCLMELTFKRPSHNRNLKFEEIAKEAQIPENEVELLVMRALSLGLVKGSIDEVDKVMHMTWVQPRVLDLNQIANMKDRLSDWCEKVKTQVYSVEDQVPELIV</sequence>
<dbReference type="PROSITE" id="PS50250">
    <property type="entry name" value="PCI"/>
    <property type="match status" value="1"/>
</dbReference>
<dbReference type="GO" id="GO:0006511">
    <property type="term" value="P:ubiquitin-dependent protein catabolic process"/>
    <property type="evidence" value="ECO:0000318"/>
    <property type="project" value="GO_Central"/>
</dbReference>
<comment type="function">
    <text evidence="1">Component of the 26S proteasome, a multiprotein complex involved in the ATP-dependent degradation of ubiquitinated proteins. This complex plays a key role in the maintenance of protein homeostasis by removing misfolded or damaged proteins, which could impair cellular functions, and by removing proteins whose functions are no longer required. Therefore, the proteasome participates in numerous cellular processes, including cell cycle progression, apoptosis, or DNA damage repair.</text>
</comment>
<evidence type="ECO:0000256" key="4">
    <source>
        <dbReference type="ARBA" id="ARBA00015732"/>
    </source>
</evidence>
<dbReference type="InterPro" id="IPR040798">
    <property type="entry name" value="Rpn9_C"/>
</dbReference>
<dbReference type="Proteomes" id="UP000001593">
    <property type="component" value="Unassembled WGS sequence"/>
</dbReference>
<keyword evidence="5" id="KW-0647">Proteasome</keyword>
<dbReference type="eggNOG" id="KOG2908">
    <property type="taxonomic scope" value="Eukaryota"/>
</dbReference>
<evidence type="ECO:0000313" key="11">
    <source>
        <dbReference type="EMBL" id="EDO50049.1"/>
    </source>
</evidence>
<evidence type="ECO:0000259" key="10">
    <source>
        <dbReference type="PROSITE" id="PS50250"/>
    </source>
</evidence>
<dbReference type="Pfam" id="PF22037">
    <property type="entry name" value="PSD13_N"/>
    <property type="match status" value="1"/>
</dbReference>
<dbReference type="InterPro" id="IPR054179">
    <property type="entry name" value="PSD13_N"/>
</dbReference>
<dbReference type="KEGG" id="nve:5522357"/>
<dbReference type="SUPFAM" id="SSF46785">
    <property type="entry name" value="Winged helix' DNA-binding domain"/>
    <property type="match status" value="1"/>
</dbReference>
<evidence type="ECO:0000256" key="8">
    <source>
        <dbReference type="ARBA" id="ARBA00032323"/>
    </source>
</evidence>
<feature type="region of interest" description="Disordered" evidence="9">
    <location>
        <begin position="1"/>
        <end position="20"/>
    </location>
</feature>
<dbReference type="STRING" id="45351.A7RF73"/>
<organism evidence="11 12">
    <name type="scientific">Nematostella vectensis</name>
    <name type="common">Starlet sea anemone</name>
    <dbReference type="NCBI Taxonomy" id="45351"/>
    <lineage>
        <taxon>Eukaryota</taxon>
        <taxon>Metazoa</taxon>
        <taxon>Cnidaria</taxon>
        <taxon>Anthozoa</taxon>
        <taxon>Hexacorallia</taxon>
        <taxon>Actiniaria</taxon>
        <taxon>Edwardsiidae</taxon>
        <taxon>Nematostella</taxon>
    </lineage>
</organism>
<dbReference type="EMBL" id="DS469507">
    <property type="protein sequence ID" value="EDO50049.1"/>
    <property type="molecule type" value="Genomic_DNA"/>
</dbReference>
<evidence type="ECO:0000313" key="12">
    <source>
        <dbReference type="Proteomes" id="UP000001593"/>
    </source>
</evidence>
<evidence type="ECO:0000256" key="3">
    <source>
        <dbReference type="ARBA" id="ARBA00011441"/>
    </source>
</evidence>
<protein>
    <recommendedName>
        <fullName evidence="4">26S proteasome non-ATPase regulatory subunit 13</fullName>
    </recommendedName>
    <alternativeName>
        <fullName evidence="6">26S proteasome regulatory subunit RPN9</fullName>
    </alternativeName>
    <alternativeName>
        <fullName evidence="8">26S proteasome regulatory subunit S11</fullName>
    </alternativeName>
    <alternativeName>
        <fullName evidence="7">26S proteasome regulatory subunit p40.5</fullName>
    </alternativeName>
</protein>
<feature type="domain" description="PCI" evidence="10">
    <location>
        <begin position="171"/>
        <end position="338"/>
    </location>
</feature>
<reference evidence="11 12" key="1">
    <citation type="journal article" date="2007" name="Science">
        <title>Sea anemone genome reveals ancestral eumetazoan gene repertoire and genomic organization.</title>
        <authorList>
            <person name="Putnam N.H."/>
            <person name="Srivastava M."/>
            <person name="Hellsten U."/>
            <person name="Dirks B."/>
            <person name="Chapman J."/>
            <person name="Salamov A."/>
            <person name="Terry A."/>
            <person name="Shapiro H."/>
            <person name="Lindquist E."/>
            <person name="Kapitonov V.V."/>
            <person name="Jurka J."/>
            <person name="Genikhovich G."/>
            <person name="Grigoriev I.V."/>
            <person name="Lucas S.M."/>
            <person name="Steele R.E."/>
            <person name="Finnerty J.R."/>
            <person name="Technau U."/>
            <person name="Martindale M.Q."/>
            <person name="Rokhsar D.S."/>
        </authorList>
    </citation>
    <scope>NUCLEOTIDE SEQUENCE [LARGE SCALE GENOMIC DNA]</scope>
    <source>
        <strain evidence="12">CH2 X CH6</strain>
    </source>
</reference>
<dbReference type="GO" id="GO:0005634">
    <property type="term" value="C:nucleus"/>
    <property type="evidence" value="ECO:0000318"/>
    <property type="project" value="GO_Central"/>
</dbReference>
<dbReference type="Pfam" id="PF18261">
    <property type="entry name" value="Rpn9_C"/>
    <property type="match status" value="1"/>
</dbReference>
<proteinExistence type="inferred from homology"/>
<dbReference type="GO" id="GO:0008541">
    <property type="term" value="C:proteasome regulatory particle, lid subcomplex"/>
    <property type="evidence" value="ECO:0000318"/>
    <property type="project" value="GO_Central"/>
</dbReference>
<dbReference type="GO" id="GO:0005829">
    <property type="term" value="C:cytosol"/>
    <property type="evidence" value="ECO:0000318"/>
    <property type="project" value="GO_Central"/>
</dbReference>
<evidence type="ECO:0000256" key="1">
    <source>
        <dbReference type="ARBA" id="ARBA00002362"/>
    </source>
</evidence>
<dbReference type="PANTHER" id="PTHR10539:SF0">
    <property type="entry name" value="26S PROTEASOME NON-ATPASE REGULATORY SUBUNIT 13"/>
    <property type="match status" value="1"/>
</dbReference>
<dbReference type="AlphaFoldDB" id="A7RF73"/>
<dbReference type="PhylomeDB" id="A7RF73"/>
<comment type="subunit">
    <text evidence="3">Component of the 19S proteasome regulatory particle complex. The 26S proteasome consists of a 20S core particle (CP) and two 19S regulatory subunits (RP). The regulatory particle is made of a lid composed of 9 subunits including PSMD13, a base containing 6 ATPases and few additional components.</text>
</comment>
<evidence type="ECO:0000256" key="5">
    <source>
        <dbReference type="ARBA" id="ARBA00022942"/>
    </source>
</evidence>
<dbReference type="HOGENOM" id="CLU_042989_0_0_1"/>
<comment type="similarity">
    <text evidence="2">Belongs to the proteasome subunit S11 family.</text>
</comment>
<dbReference type="OrthoDB" id="1093at2759"/>
<evidence type="ECO:0000256" key="7">
    <source>
        <dbReference type="ARBA" id="ARBA00031303"/>
    </source>
</evidence>
<dbReference type="GO" id="GO:0005198">
    <property type="term" value="F:structural molecule activity"/>
    <property type="evidence" value="ECO:0000318"/>
    <property type="project" value="GO_Central"/>
</dbReference>
<evidence type="ECO:0000256" key="2">
    <source>
        <dbReference type="ARBA" id="ARBA00006207"/>
    </source>
</evidence>
<keyword evidence="12" id="KW-1185">Reference proteome</keyword>